<sequence length="447" mass="46191">MDLLNTLVDKGLRRELPTREEALAVLATSDDDVLDVVAAAGKVRRHWFGRRVKLNYLVNLKSGLCPEDCSYCSQRLGSSTGILKYSWLKPDEASKAAAAGLAGGAKRVCLVASGRGPTDRDVDRVAGTIKAIKEQHEGVEVCACLGLLSDGQAERLREAGADAYNHNLNTSEGTYGDITTTHTYADRVDTVNKAHAAGLSACSGLIAGMGESDEDLVDVVFSLRELDPDSVPVNFLIPVEGTPLAKEWNLTPQRCLRILAMVRFVCPDVEVRIAGGREVHLRTLQPLALHLANSIFLGDYLTTEGQAGRADLEMIADAGFVVEGSDEVTLPQHRAEAQGGGCGSHGAEGAVCGSHGAEGAVCGSHGAEGAVCGSHGAEGAVCGSHGAEGAVCGSHGAEGAVCGSHAEAGCGSACGSHEAVAVPAGEPRTDLVAVRRRGAGTDLAPNA</sequence>
<dbReference type="PROSITE" id="PS51918">
    <property type="entry name" value="RADICAL_SAM"/>
    <property type="match status" value="1"/>
</dbReference>
<evidence type="ECO:0000256" key="8">
    <source>
        <dbReference type="ARBA" id="ARBA00022723"/>
    </source>
</evidence>
<dbReference type="InterPro" id="IPR058240">
    <property type="entry name" value="rSAM_sf"/>
</dbReference>
<dbReference type="AlphaFoldDB" id="A0AB39QFF3"/>
<evidence type="ECO:0000256" key="15">
    <source>
        <dbReference type="HAMAP-Rule" id="MF_01694"/>
    </source>
</evidence>
<protein>
    <recommendedName>
        <fullName evidence="14 15">Biotin synthase</fullName>
        <ecNumber evidence="3 15">2.8.1.6</ecNumber>
    </recommendedName>
</protein>
<evidence type="ECO:0000256" key="12">
    <source>
        <dbReference type="ARBA" id="ARBA00051157"/>
    </source>
</evidence>
<dbReference type="NCBIfam" id="TIGR00433">
    <property type="entry name" value="bioB"/>
    <property type="match status" value="1"/>
</dbReference>
<dbReference type="SMART" id="SM00729">
    <property type="entry name" value="Elp3"/>
    <property type="match status" value="1"/>
</dbReference>
<dbReference type="HAMAP" id="MF_01694">
    <property type="entry name" value="BioB"/>
    <property type="match status" value="1"/>
</dbReference>
<accession>A0AB39QFF3</accession>
<comment type="cofactor">
    <cofactor evidence="15">
        <name>[2Fe-2S] cluster</name>
        <dbReference type="ChEBI" id="CHEBI:190135"/>
    </cofactor>
    <text evidence="15">Binds 1 [2Fe-2S] cluster. The cluster is coordinated with 3 cysteines and 1 arginine.</text>
</comment>
<comment type="subunit">
    <text evidence="2 15">Homodimer.</text>
</comment>
<dbReference type="InterPro" id="IPR007197">
    <property type="entry name" value="rSAM"/>
</dbReference>
<dbReference type="Pfam" id="PF06968">
    <property type="entry name" value="BATS"/>
    <property type="match status" value="1"/>
</dbReference>
<keyword evidence="10 15" id="KW-0408">Iron</keyword>
<evidence type="ECO:0000256" key="10">
    <source>
        <dbReference type="ARBA" id="ARBA00023004"/>
    </source>
</evidence>
<dbReference type="Pfam" id="PF04055">
    <property type="entry name" value="Radical_SAM"/>
    <property type="match status" value="1"/>
</dbReference>
<comment type="similarity">
    <text evidence="15">Belongs to the radical SAM superfamily. Biotin synthase family.</text>
</comment>
<dbReference type="InterPro" id="IPR013785">
    <property type="entry name" value="Aldolase_TIM"/>
</dbReference>
<feature type="binding site" evidence="15">
    <location>
        <position position="142"/>
    </location>
    <ligand>
        <name>[2Fe-2S] cluster</name>
        <dbReference type="ChEBI" id="CHEBI:190135"/>
    </ligand>
</feature>
<evidence type="ECO:0000256" key="13">
    <source>
        <dbReference type="ARBA" id="ARBA00057568"/>
    </source>
</evidence>
<dbReference type="FunFam" id="3.20.20.70:FF:000026">
    <property type="entry name" value="Biotin synthase"/>
    <property type="match status" value="1"/>
</dbReference>
<dbReference type="RefSeq" id="WP_369221508.1">
    <property type="nucleotide sequence ID" value="NZ_CP163441.1"/>
</dbReference>
<evidence type="ECO:0000256" key="3">
    <source>
        <dbReference type="ARBA" id="ARBA00012236"/>
    </source>
</evidence>
<evidence type="ECO:0000256" key="6">
    <source>
        <dbReference type="ARBA" id="ARBA00022691"/>
    </source>
</evidence>
<comment type="function">
    <text evidence="13 15">Catalyzes the conversion of dethiobiotin (DTB) to biotin by the insertion of a sulfur atom into dethiobiotin via a radical-based mechanism.</text>
</comment>
<dbReference type="CDD" id="cd01335">
    <property type="entry name" value="Radical_SAM"/>
    <property type="match status" value="1"/>
</dbReference>
<dbReference type="InterPro" id="IPR006638">
    <property type="entry name" value="Elp3/MiaA/NifB-like_rSAM"/>
</dbReference>
<gene>
    <name evidence="15 17" type="primary">bioB</name>
    <name evidence="17" type="ORF">AB5J52_06585</name>
</gene>
<dbReference type="Gene3D" id="3.20.20.70">
    <property type="entry name" value="Aldolase class I"/>
    <property type="match status" value="1"/>
</dbReference>
<feature type="binding site" evidence="15">
    <location>
        <position position="69"/>
    </location>
    <ligand>
        <name>[4Fe-4S] cluster</name>
        <dbReference type="ChEBI" id="CHEBI:49883"/>
        <note>4Fe-4S-S-AdoMet</note>
    </ligand>
</feature>
<keyword evidence="4 15" id="KW-0004">4Fe-4S</keyword>
<feature type="binding site" evidence="15">
    <location>
        <position position="272"/>
    </location>
    <ligand>
        <name>[2Fe-2S] cluster</name>
        <dbReference type="ChEBI" id="CHEBI:190135"/>
    </ligand>
</feature>
<evidence type="ECO:0000256" key="14">
    <source>
        <dbReference type="ARBA" id="ARBA00070199"/>
    </source>
</evidence>
<comment type="cofactor">
    <cofactor evidence="15">
        <name>[4Fe-4S] cluster</name>
        <dbReference type="ChEBI" id="CHEBI:49883"/>
    </cofactor>
    <text evidence="15">Binds 1 [4Fe-4S] cluster. The cluster is coordinated with 3 cysteines and an exchangeable S-adenosyl-L-methionine.</text>
</comment>
<evidence type="ECO:0000256" key="5">
    <source>
        <dbReference type="ARBA" id="ARBA00022679"/>
    </source>
</evidence>
<comment type="pathway">
    <text evidence="1 15">Cofactor biosynthesis; biotin biosynthesis; biotin from 7,8-diaminononanoate: step 2/2.</text>
</comment>
<keyword evidence="5 15" id="KW-0808">Transferase</keyword>
<evidence type="ECO:0000256" key="2">
    <source>
        <dbReference type="ARBA" id="ARBA00011738"/>
    </source>
</evidence>
<dbReference type="GO" id="GO:0009102">
    <property type="term" value="P:biotin biosynthetic process"/>
    <property type="evidence" value="ECO:0007669"/>
    <property type="project" value="UniProtKB-UniRule"/>
</dbReference>
<dbReference type="PANTHER" id="PTHR22976:SF2">
    <property type="entry name" value="BIOTIN SYNTHASE, MITOCHONDRIAL"/>
    <property type="match status" value="1"/>
</dbReference>
<dbReference type="EMBL" id="CP163441">
    <property type="protein sequence ID" value="XDQ41955.1"/>
    <property type="molecule type" value="Genomic_DNA"/>
</dbReference>
<feature type="binding site" evidence="15">
    <location>
        <position position="202"/>
    </location>
    <ligand>
        <name>[2Fe-2S] cluster</name>
        <dbReference type="ChEBI" id="CHEBI:190135"/>
    </ligand>
</feature>
<evidence type="ECO:0000313" key="17">
    <source>
        <dbReference type="EMBL" id="XDQ41955.1"/>
    </source>
</evidence>
<comment type="catalytic activity">
    <reaction evidence="12 15">
        <text>(4R,5S)-dethiobiotin + (sulfur carrier)-SH + 2 reduced [2Fe-2S]-[ferredoxin] + 2 S-adenosyl-L-methionine = (sulfur carrier)-H + biotin + 2 5'-deoxyadenosine + 2 L-methionine + 2 oxidized [2Fe-2S]-[ferredoxin]</text>
        <dbReference type="Rhea" id="RHEA:22060"/>
        <dbReference type="Rhea" id="RHEA-COMP:10000"/>
        <dbReference type="Rhea" id="RHEA-COMP:10001"/>
        <dbReference type="Rhea" id="RHEA-COMP:14737"/>
        <dbReference type="Rhea" id="RHEA-COMP:14739"/>
        <dbReference type="ChEBI" id="CHEBI:17319"/>
        <dbReference type="ChEBI" id="CHEBI:29917"/>
        <dbReference type="ChEBI" id="CHEBI:33737"/>
        <dbReference type="ChEBI" id="CHEBI:33738"/>
        <dbReference type="ChEBI" id="CHEBI:57586"/>
        <dbReference type="ChEBI" id="CHEBI:57844"/>
        <dbReference type="ChEBI" id="CHEBI:59789"/>
        <dbReference type="ChEBI" id="CHEBI:64428"/>
        <dbReference type="ChEBI" id="CHEBI:149473"/>
        <dbReference type="EC" id="2.8.1.6"/>
    </reaction>
</comment>
<dbReference type="InterPro" id="IPR010722">
    <property type="entry name" value="BATS_dom"/>
</dbReference>
<dbReference type="SMART" id="SM00876">
    <property type="entry name" value="BATS"/>
    <property type="match status" value="1"/>
</dbReference>
<keyword evidence="6 15" id="KW-0949">S-adenosyl-L-methionine</keyword>
<name>A0AB39QFF3_9ACTN</name>
<proteinExistence type="inferred from homology"/>
<keyword evidence="11 15" id="KW-0411">Iron-sulfur</keyword>
<dbReference type="SUPFAM" id="SSF102114">
    <property type="entry name" value="Radical SAM enzymes"/>
    <property type="match status" value="1"/>
</dbReference>
<evidence type="ECO:0000256" key="1">
    <source>
        <dbReference type="ARBA" id="ARBA00004942"/>
    </source>
</evidence>
<organism evidence="17">
    <name type="scientific">Streptomyces sp. R39</name>
    <dbReference type="NCBI Taxonomy" id="3238631"/>
    <lineage>
        <taxon>Bacteria</taxon>
        <taxon>Bacillati</taxon>
        <taxon>Actinomycetota</taxon>
        <taxon>Actinomycetes</taxon>
        <taxon>Kitasatosporales</taxon>
        <taxon>Streptomycetaceae</taxon>
        <taxon>Streptomyces</taxon>
    </lineage>
</organism>
<evidence type="ECO:0000256" key="7">
    <source>
        <dbReference type="ARBA" id="ARBA00022714"/>
    </source>
</evidence>
<evidence type="ECO:0000259" key="16">
    <source>
        <dbReference type="PROSITE" id="PS51918"/>
    </source>
</evidence>
<dbReference type="EC" id="2.8.1.6" evidence="3 15"/>
<dbReference type="SFLD" id="SFLDG01060">
    <property type="entry name" value="BATS_domain_containing"/>
    <property type="match status" value="1"/>
</dbReference>
<dbReference type="InterPro" id="IPR002684">
    <property type="entry name" value="Biotin_synth/BioAB"/>
</dbReference>
<feature type="binding site" evidence="15">
    <location>
        <position position="109"/>
    </location>
    <ligand>
        <name>[2Fe-2S] cluster</name>
        <dbReference type="ChEBI" id="CHEBI:190135"/>
    </ligand>
</feature>
<evidence type="ECO:0000256" key="4">
    <source>
        <dbReference type="ARBA" id="ARBA00022485"/>
    </source>
</evidence>
<dbReference type="SFLD" id="SFLDG01278">
    <property type="entry name" value="biotin_synthase_like"/>
    <property type="match status" value="1"/>
</dbReference>
<evidence type="ECO:0000256" key="11">
    <source>
        <dbReference type="ARBA" id="ARBA00023014"/>
    </source>
</evidence>
<dbReference type="GO" id="GO:0051537">
    <property type="term" value="F:2 iron, 2 sulfur cluster binding"/>
    <property type="evidence" value="ECO:0007669"/>
    <property type="project" value="UniProtKB-KW"/>
</dbReference>
<reference evidence="17" key="1">
    <citation type="submission" date="2024-07" db="EMBL/GenBank/DDBJ databases">
        <authorList>
            <person name="Yu S.T."/>
        </authorList>
    </citation>
    <scope>NUCLEOTIDE SEQUENCE</scope>
    <source>
        <strain evidence="17">R39</strain>
    </source>
</reference>
<dbReference type="GO" id="GO:0004076">
    <property type="term" value="F:biotin synthase activity"/>
    <property type="evidence" value="ECO:0007669"/>
    <property type="project" value="UniProtKB-UniRule"/>
</dbReference>
<evidence type="ECO:0000256" key="9">
    <source>
        <dbReference type="ARBA" id="ARBA00022756"/>
    </source>
</evidence>
<keyword evidence="7 15" id="KW-0001">2Fe-2S</keyword>
<dbReference type="GO" id="GO:0051539">
    <property type="term" value="F:4 iron, 4 sulfur cluster binding"/>
    <property type="evidence" value="ECO:0007669"/>
    <property type="project" value="UniProtKB-KW"/>
</dbReference>
<dbReference type="SFLD" id="SFLDS00029">
    <property type="entry name" value="Radical_SAM"/>
    <property type="match status" value="1"/>
</dbReference>
<feature type="domain" description="Radical SAM core" evidence="16">
    <location>
        <begin position="47"/>
        <end position="277"/>
    </location>
</feature>
<dbReference type="PANTHER" id="PTHR22976">
    <property type="entry name" value="BIOTIN SYNTHASE"/>
    <property type="match status" value="1"/>
</dbReference>
<feature type="binding site" evidence="15">
    <location>
        <position position="65"/>
    </location>
    <ligand>
        <name>[4Fe-4S] cluster</name>
        <dbReference type="ChEBI" id="CHEBI:49883"/>
        <note>4Fe-4S-S-AdoMet</note>
    </ligand>
</feature>
<keyword evidence="9 15" id="KW-0093">Biotin biosynthesis</keyword>
<keyword evidence="8 15" id="KW-0479">Metal-binding</keyword>
<dbReference type="GO" id="GO:0005506">
    <property type="term" value="F:iron ion binding"/>
    <property type="evidence" value="ECO:0007669"/>
    <property type="project" value="UniProtKB-UniRule"/>
</dbReference>
<feature type="binding site" evidence="15">
    <location>
        <position position="72"/>
    </location>
    <ligand>
        <name>[4Fe-4S] cluster</name>
        <dbReference type="ChEBI" id="CHEBI:49883"/>
        <note>4Fe-4S-S-AdoMet</note>
    </ligand>
</feature>